<reference evidence="1" key="1">
    <citation type="submission" date="2021-10" db="EMBL/GenBank/DDBJ databases">
        <title>Collection of gut derived symbiotic bacterial strains cultured from healthy donors.</title>
        <authorList>
            <person name="Lin H."/>
            <person name="Littmann E."/>
            <person name="Kohout C."/>
            <person name="Pamer E.G."/>
        </authorList>
    </citation>
    <scope>NUCLEOTIDE SEQUENCE</scope>
    <source>
        <strain evidence="1">DFI.9.42</strain>
    </source>
</reference>
<protein>
    <submittedName>
        <fullName evidence="1">DUF3793 family protein</fullName>
    </submittedName>
</protein>
<evidence type="ECO:0000313" key="1">
    <source>
        <dbReference type="EMBL" id="MCB6939377.1"/>
    </source>
</evidence>
<dbReference type="Proteomes" id="UP001197684">
    <property type="component" value="Unassembled WGS sequence"/>
</dbReference>
<dbReference type="AlphaFoldDB" id="A0AAW4UC90"/>
<name>A0AAW4UC90_9FIRM</name>
<evidence type="ECO:0000313" key="2">
    <source>
        <dbReference type="Proteomes" id="UP001197684"/>
    </source>
</evidence>
<dbReference type="Pfam" id="PF12672">
    <property type="entry name" value="DUF3793"/>
    <property type="match status" value="1"/>
</dbReference>
<sequence>MKGAKMCQEVFQIAMSMDLKSVEMQLALQCAPLITGARISNMLMIDSTDESAMRVILRASGISHFRLAARNEKTAFLLFHRSLLEAYLNNSEALDILKKAGYEDFSFGKILLRFKKHYEAYLNDEHKQFPHEMGLLLGYPIEDVRGFIEHNGCGCLYSGYWKVYRNVPLKKKMFEDFEKAKESVIQLLAEDIDMRLILEIYKEEPQQIAV</sequence>
<organism evidence="1 2">
    <name type="scientific">Agathobacter rectalis</name>
    <dbReference type="NCBI Taxonomy" id="39491"/>
    <lineage>
        <taxon>Bacteria</taxon>
        <taxon>Bacillati</taxon>
        <taxon>Bacillota</taxon>
        <taxon>Clostridia</taxon>
        <taxon>Lachnospirales</taxon>
        <taxon>Lachnospiraceae</taxon>
        <taxon>Agathobacter</taxon>
    </lineage>
</organism>
<comment type="caution">
    <text evidence="1">The sequence shown here is derived from an EMBL/GenBank/DDBJ whole genome shotgun (WGS) entry which is preliminary data.</text>
</comment>
<accession>A0AAW4UC90</accession>
<dbReference type="InterPro" id="IPR024523">
    <property type="entry name" value="DUF3793"/>
</dbReference>
<gene>
    <name evidence="1" type="ORF">LIZ56_13300</name>
</gene>
<dbReference type="RefSeq" id="WP_306778648.1">
    <property type="nucleotide sequence ID" value="NZ_JAJCJK010000025.1"/>
</dbReference>
<proteinExistence type="predicted"/>
<dbReference type="EMBL" id="JAJCJK010000025">
    <property type="protein sequence ID" value="MCB6939377.1"/>
    <property type="molecule type" value="Genomic_DNA"/>
</dbReference>